<dbReference type="InterPro" id="IPR036397">
    <property type="entry name" value="RNaseH_sf"/>
</dbReference>
<dbReference type="GO" id="GO:0003964">
    <property type="term" value="F:RNA-directed DNA polymerase activity"/>
    <property type="evidence" value="ECO:0007669"/>
    <property type="project" value="UniProtKB-KW"/>
</dbReference>
<dbReference type="EMBL" id="QJKJ01001402">
    <property type="protein sequence ID" value="RDY07766.1"/>
    <property type="molecule type" value="Genomic_DNA"/>
</dbReference>
<evidence type="ECO:0000313" key="8">
    <source>
        <dbReference type="EMBL" id="RDY07766.1"/>
    </source>
</evidence>
<evidence type="ECO:0000256" key="1">
    <source>
        <dbReference type="ARBA" id="ARBA00022679"/>
    </source>
</evidence>
<dbReference type="CDD" id="cd09274">
    <property type="entry name" value="RNase_HI_RT_Ty3"/>
    <property type="match status" value="1"/>
</dbReference>
<dbReference type="InterPro" id="IPR041373">
    <property type="entry name" value="RT_RNaseH"/>
</dbReference>
<proteinExistence type="predicted"/>
<dbReference type="Pfam" id="PF17917">
    <property type="entry name" value="RT_RNaseH"/>
    <property type="match status" value="1"/>
</dbReference>
<dbReference type="GO" id="GO:0003676">
    <property type="term" value="F:nucleic acid binding"/>
    <property type="evidence" value="ECO:0007669"/>
    <property type="project" value="InterPro"/>
</dbReference>
<evidence type="ECO:0000259" key="7">
    <source>
        <dbReference type="PROSITE" id="PS50994"/>
    </source>
</evidence>
<evidence type="ECO:0000313" key="9">
    <source>
        <dbReference type="Proteomes" id="UP000257109"/>
    </source>
</evidence>
<keyword evidence="3" id="KW-0540">Nuclease</keyword>
<keyword evidence="1" id="KW-0808">Transferase</keyword>
<dbReference type="PANTHER" id="PTHR34072:SF57">
    <property type="entry name" value="RNA-DIRECTED DNA POLYMERASE"/>
    <property type="match status" value="1"/>
</dbReference>
<evidence type="ECO:0000256" key="3">
    <source>
        <dbReference type="ARBA" id="ARBA00022722"/>
    </source>
</evidence>
<evidence type="ECO:0000256" key="4">
    <source>
        <dbReference type="ARBA" id="ARBA00022759"/>
    </source>
</evidence>
<dbReference type="InterPro" id="IPR043502">
    <property type="entry name" value="DNA/RNA_pol_sf"/>
</dbReference>
<keyword evidence="5" id="KW-0378">Hydrolase</keyword>
<accession>A0A371HY87</accession>
<dbReference type="PANTHER" id="PTHR34072">
    <property type="entry name" value="ENZYMATIC POLYPROTEIN-RELATED"/>
    <property type="match status" value="1"/>
</dbReference>
<dbReference type="SUPFAM" id="SSF53098">
    <property type="entry name" value="Ribonuclease H-like"/>
    <property type="match status" value="1"/>
</dbReference>
<dbReference type="AlphaFoldDB" id="A0A371HY87"/>
<feature type="domain" description="Integrase catalytic" evidence="7">
    <location>
        <begin position="187"/>
        <end position="289"/>
    </location>
</feature>
<keyword evidence="4" id="KW-0255">Endonuclease</keyword>
<comment type="caution">
    <text evidence="8">The sequence shown here is derived from an EMBL/GenBank/DDBJ whole genome shotgun (WGS) entry which is preliminary data.</text>
</comment>
<dbReference type="InterPro" id="IPR001584">
    <property type="entry name" value="Integrase_cat-core"/>
</dbReference>
<dbReference type="GO" id="GO:0015074">
    <property type="term" value="P:DNA integration"/>
    <property type="evidence" value="ECO:0007669"/>
    <property type="project" value="InterPro"/>
</dbReference>
<reference evidence="8" key="1">
    <citation type="submission" date="2018-05" db="EMBL/GenBank/DDBJ databases">
        <title>Draft genome of Mucuna pruriens seed.</title>
        <authorList>
            <person name="Nnadi N.E."/>
            <person name="Vos R."/>
            <person name="Hasami M.H."/>
            <person name="Devisetty U.K."/>
            <person name="Aguiy J.C."/>
        </authorList>
    </citation>
    <scope>NUCLEOTIDE SEQUENCE [LARGE SCALE GENOMIC DNA]</scope>
    <source>
        <strain evidence="8">JCA_2017</strain>
    </source>
</reference>
<dbReference type="Gene3D" id="3.30.420.10">
    <property type="entry name" value="Ribonuclease H-like superfamily/Ribonuclease H"/>
    <property type="match status" value="1"/>
</dbReference>
<gene>
    <name evidence="8" type="primary">pol</name>
    <name evidence="8" type="ORF">CR513_08071</name>
</gene>
<dbReference type="GO" id="GO:0004519">
    <property type="term" value="F:endonuclease activity"/>
    <property type="evidence" value="ECO:0007669"/>
    <property type="project" value="UniProtKB-KW"/>
</dbReference>
<keyword evidence="2" id="KW-0548">Nucleotidyltransferase</keyword>
<keyword evidence="9" id="KW-1185">Reference proteome</keyword>
<feature type="non-terminal residue" evidence="8">
    <location>
        <position position="1"/>
    </location>
</feature>
<evidence type="ECO:0000256" key="6">
    <source>
        <dbReference type="ARBA" id="ARBA00022918"/>
    </source>
</evidence>
<keyword evidence="6" id="KW-0695">RNA-directed DNA polymerase</keyword>
<evidence type="ECO:0000256" key="5">
    <source>
        <dbReference type="ARBA" id="ARBA00022801"/>
    </source>
</evidence>
<dbReference type="OrthoDB" id="1434039at2759"/>
<sequence>MEKELLAIVFALDKFQAYLLFSKIIVFSNHAVLKYLLKKQGAKPRLIWGMLLLQEFNLEIRDRKGGDNIVADHLSHIKGKVDPIPIRDDFINEQLLLVAHNQPWFADICNFLIASIFSLGVSKYYKEKIQSDAKHYVWDDPYLWRCCNDRVICRCILNSEIRSVPHFCHSTPGGGHYGSIQTAKKFGVPKALISDQGTHFCNKAMSSLLEKYGVVHRIVTPYHLQINGQAEELEELHLEAYENLRIYKQKILRKEFKVSQKVLLFHSHLKLIVGCSRGLGPSKPDSQPTDSEP</sequence>
<evidence type="ECO:0000256" key="2">
    <source>
        <dbReference type="ARBA" id="ARBA00022695"/>
    </source>
</evidence>
<dbReference type="PROSITE" id="PS50994">
    <property type="entry name" value="INTEGRASE"/>
    <property type="match status" value="1"/>
</dbReference>
<protein>
    <submittedName>
        <fullName evidence="8">Retrovirus-related Pol polyprotein from transposon 17.6</fullName>
    </submittedName>
</protein>
<dbReference type="InterPro" id="IPR012337">
    <property type="entry name" value="RNaseH-like_sf"/>
</dbReference>
<dbReference type="GO" id="GO:0016787">
    <property type="term" value="F:hydrolase activity"/>
    <property type="evidence" value="ECO:0007669"/>
    <property type="project" value="UniProtKB-KW"/>
</dbReference>
<dbReference type="SUPFAM" id="SSF56672">
    <property type="entry name" value="DNA/RNA polymerases"/>
    <property type="match status" value="1"/>
</dbReference>
<name>A0A371HY87_MUCPR</name>
<organism evidence="8 9">
    <name type="scientific">Mucuna pruriens</name>
    <name type="common">Velvet bean</name>
    <name type="synonym">Dolichos pruriens</name>
    <dbReference type="NCBI Taxonomy" id="157652"/>
    <lineage>
        <taxon>Eukaryota</taxon>
        <taxon>Viridiplantae</taxon>
        <taxon>Streptophyta</taxon>
        <taxon>Embryophyta</taxon>
        <taxon>Tracheophyta</taxon>
        <taxon>Spermatophyta</taxon>
        <taxon>Magnoliopsida</taxon>
        <taxon>eudicotyledons</taxon>
        <taxon>Gunneridae</taxon>
        <taxon>Pentapetalae</taxon>
        <taxon>rosids</taxon>
        <taxon>fabids</taxon>
        <taxon>Fabales</taxon>
        <taxon>Fabaceae</taxon>
        <taxon>Papilionoideae</taxon>
        <taxon>50 kb inversion clade</taxon>
        <taxon>NPAAA clade</taxon>
        <taxon>indigoferoid/millettioid clade</taxon>
        <taxon>Phaseoleae</taxon>
        <taxon>Mucuna</taxon>
    </lineage>
</organism>
<dbReference type="Proteomes" id="UP000257109">
    <property type="component" value="Unassembled WGS sequence"/>
</dbReference>